<dbReference type="SUPFAM" id="SSF82771">
    <property type="entry name" value="GIY-YIG endonuclease"/>
    <property type="match status" value="1"/>
</dbReference>
<evidence type="ECO:0000259" key="2">
    <source>
        <dbReference type="PROSITE" id="PS50164"/>
    </source>
</evidence>
<dbReference type="STRING" id="1307839.L21SP5_01236"/>
<organism evidence="3 4">
    <name type="scientific">Salinivirga cyanobacteriivorans</name>
    <dbReference type="NCBI Taxonomy" id="1307839"/>
    <lineage>
        <taxon>Bacteria</taxon>
        <taxon>Pseudomonadati</taxon>
        <taxon>Bacteroidota</taxon>
        <taxon>Bacteroidia</taxon>
        <taxon>Bacteroidales</taxon>
        <taxon>Salinivirgaceae</taxon>
        <taxon>Salinivirga</taxon>
    </lineage>
</organism>
<name>A0A0S2HXZ7_9BACT</name>
<dbReference type="PANTHER" id="PTHR34477">
    <property type="entry name" value="UPF0213 PROTEIN YHBQ"/>
    <property type="match status" value="1"/>
</dbReference>
<gene>
    <name evidence="3" type="ORF">L21SP5_01236</name>
</gene>
<dbReference type="OrthoDB" id="9807770at2"/>
<feature type="domain" description="GIY-YIG" evidence="2">
    <location>
        <begin position="1"/>
        <end position="76"/>
    </location>
</feature>
<dbReference type="Proteomes" id="UP000064893">
    <property type="component" value="Chromosome"/>
</dbReference>
<dbReference type="InterPro" id="IPR035901">
    <property type="entry name" value="GIY-YIG_endonuc_sf"/>
</dbReference>
<dbReference type="PROSITE" id="PS50164">
    <property type="entry name" value="GIY_YIG"/>
    <property type="match status" value="1"/>
</dbReference>
<dbReference type="SMART" id="SM00465">
    <property type="entry name" value="GIYc"/>
    <property type="match status" value="1"/>
</dbReference>
<proteinExistence type="inferred from homology"/>
<evidence type="ECO:0000256" key="1">
    <source>
        <dbReference type="ARBA" id="ARBA00007435"/>
    </source>
</evidence>
<dbReference type="EMBL" id="CP013118">
    <property type="protein sequence ID" value="ALO14891.1"/>
    <property type="molecule type" value="Genomic_DNA"/>
</dbReference>
<dbReference type="InterPro" id="IPR000305">
    <property type="entry name" value="GIY-YIG_endonuc"/>
</dbReference>
<evidence type="ECO:0000313" key="4">
    <source>
        <dbReference type="Proteomes" id="UP000064893"/>
    </source>
</evidence>
<comment type="similarity">
    <text evidence="1">Belongs to the UPF0213 family.</text>
</comment>
<sequence>MKGYMYILKCANGQYYTGSTKFLDKRIEQHQCGKGANFTRKYLPVELVYYEEYDRIDEAFYREKQVQGWGRKKKEALIEGRYSDIPGLAKKHFG</sequence>
<dbReference type="PANTHER" id="PTHR34477:SF1">
    <property type="entry name" value="UPF0213 PROTEIN YHBQ"/>
    <property type="match status" value="1"/>
</dbReference>
<protein>
    <submittedName>
        <fullName evidence="3">GIY-YIG nuclease superfamily protein</fullName>
    </submittedName>
</protein>
<dbReference type="CDD" id="cd10456">
    <property type="entry name" value="GIY-YIG_UPF0213"/>
    <property type="match status" value="1"/>
</dbReference>
<dbReference type="AlphaFoldDB" id="A0A0S2HXZ7"/>
<dbReference type="RefSeq" id="WP_057952402.1">
    <property type="nucleotide sequence ID" value="NZ_CP013118.1"/>
</dbReference>
<reference evidence="3 4" key="1">
    <citation type="submission" date="2015-11" db="EMBL/GenBank/DDBJ databases">
        <title>Description and complete genome sequence of a novel strain predominating in hypersaline microbial mats and representing a new family of the Bacteriodetes phylum.</title>
        <authorList>
            <person name="Spring S."/>
            <person name="Bunk B."/>
            <person name="Sproer C."/>
            <person name="Klenk H.-P."/>
        </authorList>
    </citation>
    <scope>NUCLEOTIDE SEQUENCE [LARGE SCALE GENOMIC DNA]</scope>
    <source>
        <strain evidence="3 4">L21-Spi-D4</strain>
    </source>
</reference>
<dbReference type="Pfam" id="PF01541">
    <property type="entry name" value="GIY-YIG"/>
    <property type="match status" value="1"/>
</dbReference>
<keyword evidence="4" id="KW-1185">Reference proteome</keyword>
<dbReference type="Gene3D" id="3.40.1440.10">
    <property type="entry name" value="GIY-YIG endonuclease"/>
    <property type="match status" value="1"/>
</dbReference>
<dbReference type="KEGG" id="blq:L21SP5_01236"/>
<evidence type="ECO:0000313" key="3">
    <source>
        <dbReference type="EMBL" id="ALO14891.1"/>
    </source>
</evidence>
<dbReference type="InterPro" id="IPR050190">
    <property type="entry name" value="UPF0213_domain"/>
</dbReference>
<accession>A0A0S2HXZ7</accession>